<dbReference type="Pfam" id="PF02682">
    <property type="entry name" value="CT_C_D"/>
    <property type="match status" value="1"/>
</dbReference>
<evidence type="ECO:0000256" key="1">
    <source>
        <dbReference type="ARBA" id="ARBA00022741"/>
    </source>
</evidence>
<keyword evidence="6" id="KW-1185">Reference proteome</keyword>
<dbReference type="EMBL" id="CP071794">
    <property type="protein sequence ID" value="QTD55933.1"/>
    <property type="molecule type" value="Genomic_DNA"/>
</dbReference>
<keyword evidence="3" id="KW-0067">ATP-binding</keyword>
<name>A0ABX7T7L9_9SPHN</name>
<organism evidence="5 6">
    <name type="scientific">Parasphingorhabdus cellanae</name>
    <dbReference type="NCBI Taxonomy" id="2806553"/>
    <lineage>
        <taxon>Bacteria</taxon>
        <taxon>Pseudomonadati</taxon>
        <taxon>Pseudomonadota</taxon>
        <taxon>Alphaproteobacteria</taxon>
        <taxon>Sphingomonadales</taxon>
        <taxon>Sphingomonadaceae</taxon>
        <taxon>Parasphingorhabdus</taxon>
    </lineage>
</organism>
<dbReference type="InterPro" id="IPR003833">
    <property type="entry name" value="CT_C_D"/>
</dbReference>
<evidence type="ECO:0000259" key="4">
    <source>
        <dbReference type="SMART" id="SM00796"/>
    </source>
</evidence>
<dbReference type="SUPFAM" id="SSF50891">
    <property type="entry name" value="Cyclophilin-like"/>
    <property type="match status" value="1"/>
</dbReference>
<dbReference type="SUPFAM" id="SSF160467">
    <property type="entry name" value="PH0987 N-terminal domain-like"/>
    <property type="match status" value="1"/>
</dbReference>
<proteinExistence type="predicted"/>
<dbReference type="PANTHER" id="PTHR34698:SF2">
    <property type="entry name" value="5-OXOPROLINASE SUBUNIT B"/>
    <property type="match status" value="1"/>
</dbReference>
<evidence type="ECO:0000256" key="3">
    <source>
        <dbReference type="ARBA" id="ARBA00022840"/>
    </source>
</evidence>
<dbReference type="SMART" id="SM00796">
    <property type="entry name" value="AHS1"/>
    <property type="match status" value="1"/>
</dbReference>
<dbReference type="GO" id="GO:0016787">
    <property type="term" value="F:hydrolase activity"/>
    <property type="evidence" value="ECO:0007669"/>
    <property type="project" value="UniProtKB-KW"/>
</dbReference>
<dbReference type="Gene3D" id="2.40.100.10">
    <property type="entry name" value="Cyclophilin-like"/>
    <property type="match status" value="1"/>
</dbReference>
<reference evidence="5 6" key="1">
    <citation type="submission" date="2021-03" db="EMBL/GenBank/DDBJ databases">
        <title>Complete genome of Parasphingorhabdus_sp.JHSY0214.</title>
        <authorList>
            <person name="Yoo J.H."/>
            <person name="Bae J.W."/>
        </authorList>
    </citation>
    <scope>NUCLEOTIDE SEQUENCE [LARGE SCALE GENOMIC DNA]</scope>
    <source>
        <strain evidence="5 6">JHSY0214</strain>
    </source>
</reference>
<dbReference type="InterPro" id="IPR029000">
    <property type="entry name" value="Cyclophilin-like_dom_sf"/>
</dbReference>
<keyword evidence="2 5" id="KW-0378">Hydrolase</keyword>
<protein>
    <submittedName>
        <fullName evidence="5">Allophanate hydrolase subunit 1</fullName>
    </submittedName>
</protein>
<dbReference type="RefSeq" id="WP_207987757.1">
    <property type="nucleotide sequence ID" value="NZ_CP071794.1"/>
</dbReference>
<sequence length="230" mass="25548">MTGYPLRSPVNSFDIHSCDDWLSCQLNNLDTVHAVSAAIREQKIWQEVVSGLDSIAVQFDPVRITPNEATDLFREQLSRLQTDAVMQTAPVTIPVCYDEIFAPDRHWIAKKMGLTVEALVEWHSGLEFTVAMLGFMPGFAYLRCCENITDIGRLTKPRQKVEAGSIGIIGNQSCIYSFSSPGGWPVIGRTPVKLFDPAKDQPALLAADQIVSFTRISKAEFDATAREELK</sequence>
<gene>
    <name evidence="5" type="ORF">J4G78_17415</name>
</gene>
<feature type="domain" description="Carboxyltransferase" evidence="4">
    <location>
        <begin position="13"/>
        <end position="205"/>
    </location>
</feature>
<accession>A0ABX7T7L9</accession>
<keyword evidence="1" id="KW-0547">Nucleotide-binding</keyword>
<dbReference type="Gene3D" id="3.30.1360.40">
    <property type="match status" value="1"/>
</dbReference>
<dbReference type="Proteomes" id="UP000663923">
    <property type="component" value="Chromosome"/>
</dbReference>
<dbReference type="InterPro" id="IPR010016">
    <property type="entry name" value="PxpB"/>
</dbReference>
<evidence type="ECO:0000313" key="6">
    <source>
        <dbReference type="Proteomes" id="UP000663923"/>
    </source>
</evidence>
<dbReference type="PANTHER" id="PTHR34698">
    <property type="entry name" value="5-OXOPROLINASE SUBUNIT B"/>
    <property type="match status" value="1"/>
</dbReference>
<evidence type="ECO:0000313" key="5">
    <source>
        <dbReference type="EMBL" id="QTD55933.1"/>
    </source>
</evidence>
<evidence type="ECO:0000256" key="2">
    <source>
        <dbReference type="ARBA" id="ARBA00022801"/>
    </source>
</evidence>